<dbReference type="AlphaFoldDB" id="F7NKF6"/>
<dbReference type="SMART" id="SM00530">
    <property type="entry name" value="HTH_XRE"/>
    <property type="match status" value="1"/>
</dbReference>
<dbReference type="InterPro" id="IPR015927">
    <property type="entry name" value="Peptidase_S24_S26A/B/C"/>
</dbReference>
<gene>
    <name evidence="5" type="ORF">ALO_12846</name>
</gene>
<dbReference type="eggNOG" id="COG1974">
    <property type="taxonomic scope" value="Bacteria"/>
</dbReference>
<dbReference type="Pfam" id="PF01381">
    <property type="entry name" value="HTH_3"/>
    <property type="match status" value="1"/>
</dbReference>
<keyword evidence="1" id="KW-0805">Transcription regulation</keyword>
<dbReference type="STRING" id="1009370.ALO_12846"/>
<dbReference type="Gene3D" id="2.10.109.10">
    <property type="entry name" value="Umud Fragment, subunit A"/>
    <property type="match status" value="1"/>
</dbReference>
<evidence type="ECO:0000313" key="6">
    <source>
        <dbReference type="Proteomes" id="UP000003240"/>
    </source>
</evidence>
<dbReference type="CDD" id="cd00093">
    <property type="entry name" value="HTH_XRE"/>
    <property type="match status" value="1"/>
</dbReference>
<dbReference type="RefSeq" id="WP_004096297.1">
    <property type="nucleotide sequence ID" value="NZ_AFGF01000107.1"/>
</dbReference>
<evidence type="ECO:0000256" key="2">
    <source>
        <dbReference type="ARBA" id="ARBA00023125"/>
    </source>
</evidence>
<comment type="caution">
    <text evidence="5">The sequence shown here is derived from an EMBL/GenBank/DDBJ whole genome shotgun (WGS) entry which is preliminary data.</text>
</comment>
<evidence type="ECO:0000256" key="1">
    <source>
        <dbReference type="ARBA" id="ARBA00023015"/>
    </source>
</evidence>
<dbReference type="Pfam" id="PF00717">
    <property type="entry name" value="Peptidase_S24"/>
    <property type="match status" value="1"/>
</dbReference>
<dbReference type="InterPro" id="IPR039418">
    <property type="entry name" value="LexA-like"/>
</dbReference>
<name>F7NKF6_9FIRM</name>
<evidence type="ECO:0000259" key="4">
    <source>
        <dbReference type="PROSITE" id="PS50943"/>
    </source>
</evidence>
<dbReference type="Proteomes" id="UP000003240">
    <property type="component" value="Unassembled WGS sequence"/>
</dbReference>
<sequence>MFVQRLKELRAKKDISQSALATHLGMSQQAIAKWETDKATPDPYMLIKLANFFGVTTDYLLGRSNNPNKSIFQEFAEGTESQSINHSDFVWLPILADVKGGPNGISYAEADIIDWERVEKTTIAGKNCIIYKVRGDSMSPDIKEGDHLIVAEQSSVDNGQLAVLSIGDETMVKQVYRNNGSLFLHSFNQAYPPRIVTGQELEHVCIIGRVLESKKKW</sequence>
<keyword evidence="3" id="KW-0804">Transcription</keyword>
<proteinExistence type="predicted"/>
<dbReference type="SUPFAM" id="SSF47413">
    <property type="entry name" value="lambda repressor-like DNA-binding domains"/>
    <property type="match status" value="1"/>
</dbReference>
<evidence type="ECO:0000256" key="3">
    <source>
        <dbReference type="ARBA" id="ARBA00023163"/>
    </source>
</evidence>
<accession>F7NKF6</accession>
<dbReference type="PANTHER" id="PTHR40661">
    <property type="match status" value="1"/>
</dbReference>
<reference evidence="5 6" key="1">
    <citation type="journal article" date="2011" name="EMBO J.">
        <title>Structural diversity of bacterial flagellar motors.</title>
        <authorList>
            <person name="Chen S."/>
            <person name="Beeby M."/>
            <person name="Murphy G.E."/>
            <person name="Leadbetter J.R."/>
            <person name="Hendrixson D.R."/>
            <person name="Briegel A."/>
            <person name="Li Z."/>
            <person name="Shi J."/>
            <person name="Tocheva E.I."/>
            <person name="Muller A."/>
            <person name="Dobro M.J."/>
            <person name="Jensen G.J."/>
        </authorList>
    </citation>
    <scope>NUCLEOTIDE SEQUENCE [LARGE SCALE GENOMIC DNA]</scope>
    <source>
        <strain evidence="5 6">DSM 6540</strain>
    </source>
</reference>
<keyword evidence="6" id="KW-1185">Reference proteome</keyword>
<dbReference type="InterPro" id="IPR001387">
    <property type="entry name" value="Cro/C1-type_HTH"/>
</dbReference>
<dbReference type="InterPro" id="IPR036286">
    <property type="entry name" value="LexA/Signal_pep-like_sf"/>
</dbReference>
<organism evidence="5 6">
    <name type="scientific">Acetonema longum DSM 6540</name>
    <dbReference type="NCBI Taxonomy" id="1009370"/>
    <lineage>
        <taxon>Bacteria</taxon>
        <taxon>Bacillati</taxon>
        <taxon>Bacillota</taxon>
        <taxon>Negativicutes</taxon>
        <taxon>Acetonemataceae</taxon>
        <taxon>Acetonema</taxon>
    </lineage>
</organism>
<dbReference type="InterPro" id="IPR010982">
    <property type="entry name" value="Lambda_DNA-bd_dom_sf"/>
</dbReference>
<dbReference type="Gene3D" id="1.10.260.40">
    <property type="entry name" value="lambda repressor-like DNA-binding domains"/>
    <property type="match status" value="1"/>
</dbReference>
<feature type="domain" description="HTH cro/C1-type" evidence="4">
    <location>
        <begin position="6"/>
        <end position="60"/>
    </location>
</feature>
<dbReference type="EMBL" id="AFGF01000107">
    <property type="protein sequence ID" value="EGO63597.1"/>
    <property type="molecule type" value="Genomic_DNA"/>
</dbReference>
<protein>
    <submittedName>
        <fullName evidence="5">XRE family transcriptional regulator</fullName>
    </submittedName>
</protein>
<dbReference type="PROSITE" id="PS50943">
    <property type="entry name" value="HTH_CROC1"/>
    <property type="match status" value="1"/>
</dbReference>
<dbReference type="CDD" id="cd06529">
    <property type="entry name" value="S24_LexA-like"/>
    <property type="match status" value="1"/>
</dbReference>
<keyword evidence="2" id="KW-0238">DNA-binding</keyword>
<dbReference type="PANTHER" id="PTHR40661:SF3">
    <property type="entry name" value="FELS-1 PROPHAGE TRANSCRIPTIONAL REGULATOR"/>
    <property type="match status" value="1"/>
</dbReference>
<evidence type="ECO:0000313" key="5">
    <source>
        <dbReference type="EMBL" id="EGO63597.1"/>
    </source>
</evidence>
<dbReference type="GO" id="GO:0003677">
    <property type="term" value="F:DNA binding"/>
    <property type="evidence" value="ECO:0007669"/>
    <property type="project" value="UniProtKB-KW"/>
</dbReference>
<dbReference type="SUPFAM" id="SSF51306">
    <property type="entry name" value="LexA/Signal peptidase"/>
    <property type="match status" value="1"/>
</dbReference>
<dbReference type="OrthoDB" id="1683966at2"/>